<dbReference type="Proteomes" id="UP001055303">
    <property type="component" value="Unassembled WGS sequence"/>
</dbReference>
<reference evidence="4" key="2">
    <citation type="submission" date="2021-08" db="EMBL/GenBank/DDBJ databases">
        <authorList>
            <person name="Tani A."/>
            <person name="Ola A."/>
            <person name="Ogura Y."/>
            <person name="Katsura K."/>
            <person name="Hayashi T."/>
        </authorList>
    </citation>
    <scope>NUCLEOTIDE SEQUENCE</scope>
    <source>
        <strain evidence="4">DSM 22415</strain>
    </source>
</reference>
<dbReference type="PANTHER" id="PTHR41287:SF1">
    <property type="entry name" value="PROTEIN YMFN"/>
    <property type="match status" value="1"/>
</dbReference>
<sequence length="636" mass="72193">MRRADFVDLPPLRLEIEIDGERQVRQFVDFPAIGRAYCKHVVAGLEPACAHIRRACERTLRMLDRAQQPRERFYFSPAHVVDFCAFYELQPHTEDGNWIYSGNPYQVLEPHQIWEFMHIYGFRRRGTHERVTSRAYIEEPRKNSKSGRAAIVGLYELCHGNLAPQILIGAPTEEMGNRVYKPALTLVAGWQKDKEGEVAPPNVAVIDERAEQLRERYRLVGSKSQIQCGENGGWMQRLNSIGKHNDGWNPQLIILEELHAQDREIYEVLRSAFGAKPSALMYMITTAGRSANGLAWDVRNEAIDVLEGRIESDTFFVAIFTIDPKDEKELLPVAGSDRKAFERLAMIANPMWDVSIDPEKIWDAWVEALRQPHMLAEFQRTRLNLWGRAANAIITPDDWEACKNPDTSILEFEGEEAYLAVDLMNRNDMASIGAVIPFDRDKLAVFAEYYVPELSPYFKHPRLGALYQGWVQNQHLITTEGGLIDMDLIEDRVVALTHLLRVPMVLCDDMQANALVGRLLKRGINAAIFRKNEANATAGTDDLAARAPVRQLVHNGHPILAWNVANVRAWRSTRGGILPKKHDEVSDDKIDGFDAIMMANAGRLHIRDAQRKEDQPMVFEKRGPLAPSKRNGPNGQ</sequence>
<dbReference type="Pfam" id="PF20441">
    <property type="entry name" value="TerL_nuclease"/>
    <property type="match status" value="1"/>
</dbReference>
<dbReference type="Gene3D" id="3.40.50.300">
    <property type="entry name" value="P-loop containing nucleotide triphosphate hydrolases"/>
    <property type="match status" value="1"/>
</dbReference>
<feature type="compositionally biased region" description="Basic and acidic residues" evidence="1">
    <location>
        <begin position="608"/>
        <end position="623"/>
    </location>
</feature>
<dbReference type="InterPro" id="IPR027417">
    <property type="entry name" value="P-loop_NTPase"/>
</dbReference>
<feature type="region of interest" description="Disordered" evidence="1">
    <location>
        <begin position="608"/>
        <end position="636"/>
    </location>
</feature>
<name>A0ABQ4RQW1_9HYPH</name>
<dbReference type="InterPro" id="IPR046461">
    <property type="entry name" value="TerL_ATPase"/>
</dbReference>
<gene>
    <name evidence="4" type="ORF">IFDJLNFL_5538</name>
</gene>
<reference evidence="4" key="1">
    <citation type="journal article" date="2021" name="Front. Microbiol.">
        <title>Comprehensive Comparative Genomics and Phenotyping of Methylobacterium Species.</title>
        <authorList>
            <person name="Alessa O."/>
            <person name="Ogura Y."/>
            <person name="Fujitani Y."/>
            <person name="Takami H."/>
            <person name="Hayashi T."/>
            <person name="Sahin N."/>
            <person name="Tani A."/>
        </authorList>
    </citation>
    <scope>NUCLEOTIDE SEQUENCE</scope>
    <source>
        <strain evidence="4">DSM 22415</strain>
    </source>
</reference>
<evidence type="ECO:0000313" key="4">
    <source>
        <dbReference type="EMBL" id="GJD59609.1"/>
    </source>
</evidence>
<proteinExistence type="predicted"/>
<feature type="domain" description="Terminase large subunit-like ATPase" evidence="2">
    <location>
        <begin position="112"/>
        <end position="299"/>
    </location>
</feature>
<evidence type="ECO:0000313" key="5">
    <source>
        <dbReference type="Proteomes" id="UP001055303"/>
    </source>
</evidence>
<keyword evidence="5" id="KW-1185">Reference proteome</keyword>
<dbReference type="InterPro" id="IPR005021">
    <property type="entry name" value="Terminase_largesu-like"/>
</dbReference>
<evidence type="ECO:0000259" key="3">
    <source>
        <dbReference type="Pfam" id="PF20441"/>
    </source>
</evidence>
<comment type="caution">
    <text evidence="4">The sequence shown here is derived from an EMBL/GenBank/DDBJ whole genome shotgun (WGS) entry which is preliminary data.</text>
</comment>
<evidence type="ECO:0000256" key="1">
    <source>
        <dbReference type="SAM" id="MobiDB-lite"/>
    </source>
</evidence>
<dbReference type="Pfam" id="PF03354">
    <property type="entry name" value="TerL_ATPase"/>
    <property type="match status" value="1"/>
</dbReference>
<dbReference type="EMBL" id="BPQI01000232">
    <property type="protein sequence ID" value="GJD59609.1"/>
    <property type="molecule type" value="Genomic_DNA"/>
</dbReference>
<protein>
    <recommendedName>
        <fullName evidence="6">Terminase</fullName>
    </recommendedName>
</protein>
<accession>A0ABQ4RQW1</accession>
<dbReference type="InterPro" id="IPR046462">
    <property type="entry name" value="TerL_nuclease"/>
</dbReference>
<organism evidence="4 5">
    <name type="scientific">Methylobacterium dankookense</name>
    <dbReference type="NCBI Taxonomy" id="560405"/>
    <lineage>
        <taxon>Bacteria</taxon>
        <taxon>Pseudomonadati</taxon>
        <taxon>Pseudomonadota</taxon>
        <taxon>Alphaproteobacteria</taxon>
        <taxon>Hyphomicrobiales</taxon>
        <taxon>Methylobacteriaceae</taxon>
        <taxon>Methylobacterium</taxon>
    </lineage>
</organism>
<dbReference type="PANTHER" id="PTHR41287">
    <property type="match status" value="1"/>
</dbReference>
<feature type="domain" description="Terminase large subunit-like endonuclease" evidence="3">
    <location>
        <begin position="346"/>
        <end position="599"/>
    </location>
</feature>
<evidence type="ECO:0008006" key="6">
    <source>
        <dbReference type="Google" id="ProtNLM"/>
    </source>
</evidence>
<evidence type="ECO:0000259" key="2">
    <source>
        <dbReference type="Pfam" id="PF03354"/>
    </source>
</evidence>